<dbReference type="PANTHER" id="PTHR30055">
    <property type="entry name" value="HTH-TYPE TRANSCRIPTIONAL REGULATOR RUTR"/>
    <property type="match status" value="1"/>
</dbReference>
<feature type="domain" description="HTH tetR-type" evidence="3">
    <location>
        <begin position="13"/>
        <end position="73"/>
    </location>
</feature>
<accession>F8FIC5</accession>
<feature type="DNA-binding region" description="H-T-H motif" evidence="2">
    <location>
        <begin position="36"/>
        <end position="55"/>
    </location>
</feature>
<dbReference type="InterPro" id="IPR001647">
    <property type="entry name" value="HTH_TetR"/>
</dbReference>
<dbReference type="Gene3D" id="1.10.357.10">
    <property type="entry name" value="Tetracycline Repressor, domain 2"/>
    <property type="match status" value="1"/>
</dbReference>
<gene>
    <name evidence="4" type="ordered locus">KNP414_06144</name>
</gene>
<dbReference type="PROSITE" id="PS01081">
    <property type="entry name" value="HTH_TETR_1"/>
    <property type="match status" value="1"/>
</dbReference>
<dbReference type="SUPFAM" id="SSF48498">
    <property type="entry name" value="Tetracyclin repressor-like, C-terminal domain"/>
    <property type="match status" value="1"/>
</dbReference>
<dbReference type="PANTHER" id="PTHR30055:SF226">
    <property type="entry name" value="HTH-TYPE TRANSCRIPTIONAL REGULATOR PKSA"/>
    <property type="match status" value="1"/>
</dbReference>
<dbReference type="InterPro" id="IPR036271">
    <property type="entry name" value="Tet_transcr_reg_TetR-rel_C_sf"/>
</dbReference>
<dbReference type="SUPFAM" id="SSF46689">
    <property type="entry name" value="Homeodomain-like"/>
    <property type="match status" value="1"/>
</dbReference>
<evidence type="ECO:0000256" key="2">
    <source>
        <dbReference type="PROSITE-ProRule" id="PRU00335"/>
    </source>
</evidence>
<dbReference type="GO" id="GO:0003700">
    <property type="term" value="F:DNA-binding transcription factor activity"/>
    <property type="evidence" value="ECO:0007669"/>
    <property type="project" value="TreeGrafter"/>
</dbReference>
<evidence type="ECO:0000313" key="4">
    <source>
        <dbReference type="EMBL" id="AEI44668.1"/>
    </source>
</evidence>
<reference evidence="5" key="1">
    <citation type="submission" date="2011-06" db="EMBL/GenBank/DDBJ databases">
        <title>Complete genome sequence of Paenibacillus mucilaginosus KNP414.</title>
        <authorList>
            <person name="Wang J."/>
            <person name="Hu S."/>
            <person name="Hu X."/>
            <person name="Zhang B."/>
            <person name="Dong D."/>
            <person name="Zhang S."/>
            <person name="Zhao K."/>
            <person name="Wu D."/>
        </authorList>
    </citation>
    <scope>NUCLEOTIDE SEQUENCE [LARGE SCALE GENOMIC DNA]</scope>
    <source>
        <strain evidence="5">KNP414</strain>
    </source>
</reference>
<dbReference type="HOGENOM" id="CLU_069356_6_1_9"/>
<dbReference type="PRINTS" id="PR00455">
    <property type="entry name" value="HTHTETR"/>
</dbReference>
<dbReference type="InterPro" id="IPR050109">
    <property type="entry name" value="HTH-type_TetR-like_transc_reg"/>
</dbReference>
<evidence type="ECO:0000313" key="5">
    <source>
        <dbReference type="Proteomes" id="UP000006620"/>
    </source>
</evidence>
<keyword evidence="1 2" id="KW-0238">DNA-binding</keyword>
<dbReference type="AlphaFoldDB" id="F8FIC5"/>
<protein>
    <submittedName>
        <fullName evidence="4">Putative transcriptional regulator</fullName>
    </submittedName>
</protein>
<dbReference type="InterPro" id="IPR009057">
    <property type="entry name" value="Homeodomain-like_sf"/>
</dbReference>
<dbReference type="PROSITE" id="PS50977">
    <property type="entry name" value="HTH_TETR_2"/>
    <property type="match status" value="1"/>
</dbReference>
<evidence type="ECO:0000256" key="1">
    <source>
        <dbReference type="ARBA" id="ARBA00023125"/>
    </source>
</evidence>
<dbReference type="RefSeq" id="WP_013919812.1">
    <property type="nucleotide sequence ID" value="NC_015690.1"/>
</dbReference>
<name>F8FIC5_PAEMK</name>
<evidence type="ECO:0000259" key="3">
    <source>
        <dbReference type="PROSITE" id="PS50977"/>
    </source>
</evidence>
<dbReference type="EMBL" id="CP002869">
    <property type="protein sequence ID" value="AEI44668.1"/>
    <property type="molecule type" value="Genomic_DNA"/>
</dbReference>
<dbReference type="Pfam" id="PF00440">
    <property type="entry name" value="TetR_N"/>
    <property type="match status" value="1"/>
</dbReference>
<reference evidence="4 5" key="2">
    <citation type="journal article" date="2013" name="Genome Announc.">
        <title>Genome Sequence of Growth-Improving Paenibacillus mucilaginosus Strain KNP414.</title>
        <authorList>
            <person name="Lu J.J."/>
            <person name="Wang J.F."/>
            <person name="Hu X.F."/>
        </authorList>
    </citation>
    <scope>NUCLEOTIDE SEQUENCE [LARGE SCALE GENOMIC DNA]</scope>
    <source>
        <strain evidence="4 5">KNP414</strain>
    </source>
</reference>
<organism evidence="4 5">
    <name type="scientific">Paenibacillus mucilaginosus (strain KNP414)</name>
    <dbReference type="NCBI Taxonomy" id="1036673"/>
    <lineage>
        <taxon>Bacteria</taxon>
        <taxon>Bacillati</taxon>
        <taxon>Bacillota</taxon>
        <taxon>Bacilli</taxon>
        <taxon>Bacillales</taxon>
        <taxon>Paenibacillaceae</taxon>
        <taxon>Paenibacillus</taxon>
    </lineage>
</organism>
<dbReference type="Proteomes" id="UP000006620">
    <property type="component" value="Chromosome"/>
</dbReference>
<dbReference type="PATRIC" id="fig|1036673.3.peg.5709"/>
<sequence>MPRTPQENERIRGMAKEKIRAAAIEVFIEKGFHKASIDDVAKKAGISKGLLYNYFKGKTDLLAELVHTRKEEIVQVMEEAVRQASPKEQLLYIAEHALRSVERQPHVYRFYLHLQTHPEADEVVSAYSQTLKDEMARQAEVQAEIFRNLNAARPELESLQFSTMLHGIMLMYSSYPNGFPLEELKHDMVTSFINRYA</sequence>
<dbReference type="GO" id="GO:0000976">
    <property type="term" value="F:transcription cis-regulatory region binding"/>
    <property type="evidence" value="ECO:0007669"/>
    <property type="project" value="TreeGrafter"/>
</dbReference>
<dbReference type="KEGG" id="pms:KNP414_06144"/>
<proteinExistence type="predicted"/>
<dbReference type="InterPro" id="IPR023772">
    <property type="entry name" value="DNA-bd_HTH_TetR-type_CS"/>
</dbReference>